<reference evidence="2" key="1">
    <citation type="submission" date="2020-05" db="UniProtKB">
        <authorList>
            <consortium name="EnsemblMetazoa"/>
        </authorList>
    </citation>
    <scope>IDENTIFICATION</scope>
    <source>
        <strain evidence="2">FUMOZ</strain>
    </source>
</reference>
<accession>A0A182RXX4</accession>
<dbReference type="Pfam" id="PF10545">
    <property type="entry name" value="MADF_DNA_bdg"/>
    <property type="match status" value="1"/>
</dbReference>
<dbReference type="InterPro" id="IPR006578">
    <property type="entry name" value="MADF-dom"/>
</dbReference>
<proteinExistence type="predicted"/>
<dbReference type="EnsemblMetazoa" id="AFUN011145-RA">
    <property type="protein sequence ID" value="AFUN011145-PA"/>
    <property type="gene ID" value="AFUN011145"/>
</dbReference>
<dbReference type="VEuPathDB" id="VectorBase:AFUN011145"/>
<feature type="domain" description="MADF" evidence="1">
    <location>
        <begin position="7"/>
        <end position="99"/>
    </location>
</feature>
<organism evidence="2">
    <name type="scientific">Anopheles funestus</name>
    <name type="common">African malaria mosquito</name>
    <dbReference type="NCBI Taxonomy" id="62324"/>
    <lineage>
        <taxon>Eukaryota</taxon>
        <taxon>Metazoa</taxon>
        <taxon>Ecdysozoa</taxon>
        <taxon>Arthropoda</taxon>
        <taxon>Hexapoda</taxon>
        <taxon>Insecta</taxon>
        <taxon>Pterygota</taxon>
        <taxon>Neoptera</taxon>
        <taxon>Endopterygota</taxon>
        <taxon>Diptera</taxon>
        <taxon>Nematocera</taxon>
        <taxon>Culicoidea</taxon>
        <taxon>Culicidae</taxon>
        <taxon>Anophelinae</taxon>
        <taxon>Anopheles</taxon>
    </lineage>
</organism>
<protein>
    <submittedName>
        <fullName evidence="2">MADF domain-containing protein</fullName>
    </submittedName>
</protein>
<dbReference type="AlphaFoldDB" id="A0A182RXX4"/>
<dbReference type="PANTHER" id="PTHR21505">
    <property type="entry name" value="MADF DOMAIN-CONTAINING PROTEIN-RELATED"/>
    <property type="match status" value="1"/>
</dbReference>
<evidence type="ECO:0000259" key="1">
    <source>
        <dbReference type="PROSITE" id="PS51029"/>
    </source>
</evidence>
<sequence>NHEQCLHLIEAVRNETVIWNKKNKNFINKAVQNTAWRKVVTDLELTTEHAKYVKVLLSCHRTYRSKVKKSQVAGSALEDVYTPNWFAYEAMMCDSVDVAETLDT</sequence>
<dbReference type="PROSITE" id="PS51029">
    <property type="entry name" value="MADF"/>
    <property type="match status" value="1"/>
</dbReference>
<evidence type="ECO:0000313" key="2">
    <source>
        <dbReference type="EnsemblMetazoa" id="AFUN011145-PA"/>
    </source>
</evidence>
<name>A0A182RXX4_ANOFN</name>
<dbReference type="PANTHER" id="PTHR21505:SF12">
    <property type="entry name" value="MADF DOMAIN-CONTAINING PROTEIN-RELATED"/>
    <property type="match status" value="1"/>
</dbReference>